<dbReference type="InterPro" id="IPR043519">
    <property type="entry name" value="NT_sf"/>
</dbReference>
<name>A0A9X8IVV5_BACCE</name>
<dbReference type="AlphaFoldDB" id="A0A9X8IVV5"/>
<sequence length="269" mass="31701">MELVSEQKDFIFQNIGVLKTDNYIVYISGSLVEGFGNVKSDIDVFVICDEIEWNENKNRTESIVKENENQTVRNFVHNNQRYDIEYIKMDYFKKTINDLNNLNFETDDFINSLDNKQLDLIHRFKHGVAIGNKELFSELYNSSNFENLSKNLVYNNTRIYSAVVEDLQGAFQSQDYGTTYFLTRRVVDVAINTFLASQHETNPSAKWTYRKLERFVKNNDCYRIIERYMDIQQASYSKENMENMVFEALSFSQELMSKGQKILIEEVKK</sequence>
<dbReference type="SUPFAM" id="SSF81301">
    <property type="entry name" value="Nucleotidyltransferase"/>
    <property type="match status" value="1"/>
</dbReference>
<dbReference type="EMBL" id="QNGD03000014">
    <property type="protein sequence ID" value="RWQ71102.1"/>
    <property type="molecule type" value="Genomic_DNA"/>
</dbReference>
<proteinExistence type="predicted"/>
<accession>A0A9X8IVV5</accession>
<comment type="caution">
    <text evidence="1">The sequence shown here is derived from an EMBL/GenBank/DDBJ whole genome shotgun (WGS) entry which is preliminary data.</text>
</comment>
<evidence type="ECO:0000313" key="1">
    <source>
        <dbReference type="EMBL" id="RWQ71102.1"/>
    </source>
</evidence>
<dbReference type="Gene3D" id="3.30.460.10">
    <property type="entry name" value="Beta Polymerase, domain 2"/>
    <property type="match status" value="1"/>
</dbReference>
<dbReference type="Proteomes" id="UP000253597">
    <property type="component" value="Unassembled WGS sequence"/>
</dbReference>
<dbReference type="RefSeq" id="WP_113303310.1">
    <property type="nucleotide sequence ID" value="NZ_QNGD03000014.1"/>
</dbReference>
<organism evidence="1 2">
    <name type="scientific">Bacillus cereus</name>
    <dbReference type="NCBI Taxonomy" id="1396"/>
    <lineage>
        <taxon>Bacteria</taxon>
        <taxon>Bacillati</taxon>
        <taxon>Bacillota</taxon>
        <taxon>Bacilli</taxon>
        <taxon>Bacillales</taxon>
        <taxon>Bacillaceae</taxon>
        <taxon>Bacillus</taxon>
        <taxon>Bacillus cereus group</taxon>
    </lineage>
</organism>
<gene>
    <name evidence="1" type="ORF">DR116_0024920</name>
</gene>
<reference evidence="1 2" key="1">
    <citation type="submission" date="2019-01" db="EMBL/GenBank/DDBJ databases">
        <title>Draft genome sequence of heavy metal resistant Bacillus cereus NWUAB01.</title>
        <authorList>
            <person name="Babalola O."/>
            <person name="Aremu B.R."/>
            <person name="Ayangbenro A.S."/>
        </authorList>
    </citation>
    <scope>NUCLEOTIDE SEQUENCE [LARGE SCALE GENOMIC DNA]</scope>
    <source>
        <strain evidence="1 2">NWUAB01</strain>
    </source>
</reference>
<evidence type="ECO:0000313" key="2">
    <source>
        <dbReference type="Proteomes" id="UP000253597"/>
    </source>
</evidence>
<evidence type="ECO:0008006" key="3">
    <source>
        <dbReference type="Google" id="ProtNLM"/>
    </source>
</evidence>
<protein>
    <recommendedName>
        <fullName evidence="3">Polymerase nucleotidyl transferase domain-containing protein</fullName>
    </recommendedName>
</protein>